<evidence type="ECO:0000313" key="3">
    <source>
        <dbReference type="EMBL" id="MBW4330124.1"/>
    </source>
</evidence>
<comment type="caution">
    <text evidence="3">The sequence shown here is derived from an EMBL/GenBank/DDBJ whole genome shotgun (WGS) entry which is preliminary data.</text>
</comment>
<protein>
    <submittedName>
        <fullName evidence="3">Aa3-type cytochrome c oxidase subunit IV</fullName>
    </submittedName>
</protein>
<dbReference type="Proteomes" id="UP001197214">
    <property type="component" value="Unassembled WGS sequence"/>
</dbReference>
<reference evidence="3 4" key="1">
    <citation type="submission" date="2021-07" db="EMBL/GenBank/DDBJ databases">
        <title>Stakelama flava sp. nov., a novel endophytic bacterium isolated from branch of Kandelia candel.</title>
        <authorList>
            <person name="Tuo L."/>
        </authorList>
    </citation>
    <scope>NUCLEOTIDE SEQUENCE [LARGE SCALE GENOMIC DNA]</scope>
    <source>
        <strain evidence="3 4">CBK3Z-3</strain>
    </source>
</reference>
<organism evidence="3 4">
    <name type="scientific">Stakelama flava</name>
    <dbReference type="NCBI Taxonomy" id="2860338"/>
    <lineage>
        <taxon>Bacteria</taxon>
        <taxon>Pseudomonadati</taxon>
        <taxon>Pseudomonadota</taxon>
        <taxon>Alphaproteobacteria</taxon>
        <taxon>Sphingomonadales</taxon>
        <taxon>Sphingomonadaceae</taxon>
        <taxon>Stakelama</taxon>
    </lineage>
</organism>
<feature type="transmembrane region" description="Helical" evidence="1">
    <location>
        <begin position="20"/>
        <end position="39"/>
    </location>
</feature>
<dbReference type="InterPro" id="IPR012422">
    <property type="entry name" value="Cyt_c_oxidase_su4_bac-aa3"/>
</dbReference>
<feature type="domain" description="Cytochrome c oxidase subunit IV bacterial aa3 type" evidence="2">
    <location>
        <begin position="3"/>
        <end position="34"/>
    </location>
</feature>
<keyword evidence="1" id="KW-1133">Transmembrane helix</keyword>
<dbReference type="EMBL" id="JAHWZX010000003">
    <property type="protein sequence ID" value="MBW4330124.1"/>
    <property type="molecule type" value="Genomic_DNA"/>
</dbReference>
<keyword evidence="1" id="KW-0472">Membrane</keyword>
<dbReference type="Pfam" id="PF07835">
    <property type="entry name" value="COX4_pro_2"/>
    <property type="match status" value="1"/>
</dbReference>
<keyword evidence="4" id="KW-1185">Reference proteome</keyword>
<evidence type="ECO:0000313" key="4">
    <source>
        <dbReference type="Proteomes" id="UP001197214"/>
    </source>
</evidence>
<gene>
    <name evidence="3" type="ORF">KY084_04450</name>
</gene>
<name>A0ABS6XJN4_9SPHN</name>
<dbReference type="RefSeq" id="WP_219237236.1">
    <property type="nucleotide sequence ID" value="NZ_JAHWZX010000003.1"/>
</dbReference>
<evidence type="ECO:0000256" key="1">
    <source>
        <dbReference type="SAM" id="Phobius"/>
    </source>
</evidence>
<accession>A0ABS6XJN4</accession>
<sequence length="40" mass="4531">MTDSSDMKAHMGTYNVFTKLFRWGLLAVVIIVVAVVWMIS</sequence>
<evidence type="ECO:0000259" key="2">
    <source>
        <dbReference type="Pfam" id="PF07835"/>
    </source>
</evidence>
<proteinExistence type="predicted"/>
<keyword evidence="1" id="KW-0812">Transmembrane</keyword>